<feature type="transmembrane region" description="Helical" evidence="7">
    <location>
        <begin position="82"/>
        <end position="103"/>
    </location>
</feature>
<dbReference type="Proteomes" id="UP000321595">
    <property type="component" value="Chromosome"/>
</dbReference>
<evidence type="ECO:0000313" key="10">
    <source>
        <dbReference type="Proteomes" id="UP000321595"/>
    </source>
</evidence>
<dbReference type="RefSeq" id="WP_146962899.1">
    <property type="nucleotide sequence ID" value="NZ_CP042467.1"/>
</dbReference>
<keyword evidence="10" id="KW-1185">Reference proteome</keyword>
<accession>A0A5B8Y146</accession>
<organism evidence="9 10">
    <name type="scientific">Microvenator marinus</name>
    <dbReference type="NCBI Taxonomy" id="2600177"/>
    <lineage>
        <taxon>Bacteria</taxon>
        <taxon>Deltaproteobacteria</taxon>
        <taxon>Bradymonadales</taxon>
        <taxon>Microvenatoraceae</taxon>
        <taxon>Microvenator</taxon>
    </lineage>
</organism>
<feature type="domain" description="TRAP C4-dicarboxylate transport system permease DctM subunit" evidence="8">
    <location>
        <begin position="8"/>
        <end position="419"/>
    </location>
</feature>
<dbReference type="GO" id="GO:0022857">
    <property type="term" value="F:transmembrane transporter activity"/>
    <property type="evidence" value="ECO:0007669"/>
    <property type="project" value="TreeGrafter"/>
</dbReference>
<evidence type="ECO:0000256" key="3">
    <source>
        <dbReference type="ARBA" id="ARBA00022519"/>
    </source>
</evidence>
<feature type="transmembrane region" description="Helical" evidence="7">
    <location>
        <begin position="168"/>
        <end position="192"/>
    </location>
</feature>
<evidence type="ECO:0000256" key="6">
    <source>
        <dbReference type="ARBA" id="ARBA00023136"/>
    </source>
</evidence>
<dbReference type="NCBIfam" id="TIGR00786">
    <property type="entry name" value="dctM"/>
    <property type="match status" value="1"/>
</dbReference>
<name>A0A5B8Y146_9DELT</name>
<feature type="transmembrane region" description="Helical" evidence="7">
    <location>
        <begin position="213"/>
        <end position="231"/>
    </location>
</feature>
<gene>
    <name evidence="9" type="ORF">FRD01_20980</name>
</gene>
<dbReference type="PIRSF" id="PIRSF006066">
    <property type="entry name" value="HI0050"/>
    <property type="match status" value="1"/>
</dbReference>
<keyword evidence="5 7" id="KW-1133">Transmembrane helix</keyword>
<dbReference type="OrthoDB" id="9790209at2"/>
<evidence type="ECO:0000259" key="8">
    <source>
        <dbReference type="Pfam" id="PF06808"/>
    </source>
</evidence>
<proteinExistence type="predicted"/>
<protein>
    <submittedName>
        <fullName evidence="9">TRAP transporter large permease subunit</fullName>
    </submittedName>
</protein>
<keyword evidence="3" id="KW-0997">Cell inner membrane</keyword>
<dbReference type="GO" id="GO:0005886">
    <property type="term" value="C:plasma membrane"/>
    <property type="evidence" value="ECO:0007669"/>
    <property type="project" value="UniProtKB-SubCell"/>
</dbReference>
<feature type="transmembrane region" description="Helical" evidence="7">
    <location>
        <begin position="400"/>
        <end position="426"/>
    </location>
</feature>
<keyword evidence="6 7" id="KW-0472">Membrane</keyword>
<dbReference type="PANTHER" id="PTHR33362:SF5">
    <property type="entry name" value="C4-DICARBOXYLATE TRAP TRANSPORTER LARGE PERMEASE PROTEIN DCTM"/>
    <property type="match status" value="1"/>
</dbReference>
<feature type="transmembrane region" description="Helical" evidence="7">
    <location>
        <begin position="277"/>
        <end position="298"/>
    </location>
</feature>
<evidence type="ECO:0000313" key="9">
    <source>
        <dbReference type="EMBL" id="QED29666.1"/>
    </source>
</evidence>
<dbReference type="Pfam" id="PF06808">
    <property type="entry name" value="DctM"/>
    <property type="match status" value="1"/>
</dbReference>
<keyword evidence="2" id="KW-1003">Cell membrane</keyword>
<dbReference type="AlphaFoldDB" id="A0A5B8Y146"/>
<keyword evidence="4 7" id="KW-0812">Transmembrane</keyword>
<sequence>MTIVAGILLFIAALLGAPLFVVLAAFALMMFVQSGTDIVVLAEEQYKLATNPHLITIPLFTFAGFLMAHSKAGDRLVRASRAILGWLPGGLAIVVIATCAFFTTFTGASGVTIVALGGLLLPMMVRENYPEKFGLGLITGSGSIGLLFPPSLPIILYGIVAMVSIDDLFLAGIFPGMLMMGVLALYSMFVARKHEVERTRFEFKEALLAIREAGWELLVPAVVLVSIYGGFVTIGEASAIAALYVLIVEVFIKKDIILRPDSEDDRPDLPMIIRESMVMVGAILLILGVALGLTNYLVQEEVPMKILALIQEHVQSKFTFLLLLTVFLLIVGCLMDIFSAIVVVVPLITPIAASYGIHPVHLGIIFLANLEIGYITPPVGMNLFISSLAFDKPVVELYKLALPFLGLLLIALLIITYWEGLSLFLIQ</sequence>
<dbReference type="EMBL" id="CP042467">
    <property type="protein sequence ID" value="QED29666.1"/>
    <property type="molecule type" value="Genomic_DNA"/>
</dbReference>
<feature type="transmembrane region" description="Helical" evidence="7">
    <location>
        <begin position="109"/>
        <end position="125"/>
    </location>
</feature>
<evidence type="ECO:0000256" key="5">
    <source>
        <dbReference type="ARBA" id="ARBA00022989"/>
    </source>
</evidence>
<feature type="transmembrane region" description="Helical" evidence="7">
    <location>
        <begin position="7"/>
        <end position="32"/>
    </location>
</feature>
<feature type="transmembrane region" description="Helical" evidence="7">
    <location>
        <begin position="52"/>
        <end position="70"/>
    </location>
</feature>
<evidence type="ECO:0000256" key="1">
    <source>
        <dbReference type="ARBA" id="ARBA00004429"/>
    </source>
</evidence>
<evidence type="ECO:0000256" key="2">
    <source>
        <dbReference type="ARBA" id="ARBA00022475"/>
    </source>
</evidence>
<reference evidence="9 10" key="1">
    <citation type="submission" date="2019-08" db="EMBL/GenBank/DDBJ databases">
        <authorList>
            <person name="Liang Q."/>
        </authorList>
    </citation>
    <scope>NUCLEOTIDE SEQUENCE [LARGE SCALE GENOMIC DNA]</scope>
    <source>
        <strain evidence="9 10">V1718</strain>
    </source>
</reference>
<dbReference type="InterPro" id="IPR004681">
    <property type="entry name" value="TRAP_DctM"/>
</dbReference>
<evidence type="ECO:0000256" key="4">
    <source>
        <dbReference type="ARBA" id="ARBA00022692"/>
    </source>
</evidence>
<feature type="transmembrane region" description="Helical" evidence="7">
    <location>
        <begin position="360"/>
        <end position="380"/>
    </location>
</feature>
<dbReference type="InterPro" id="IPR010656">
    <property type="entry name" value="DctM"/>
</dbReference>
<dbReference type="KEGG" id="bbae:FRD01_20980"/>
<feature type="transmembrane region" description="Helical" evidence="7">
    <location>
        <begin position="137"/>
        <end position="162"/>
    </location>
</feature>
<feature type="transmembrane region" description="Helical" evidence="7">
    <location>
        <begin position="318"/>
        <end position="348"/>
    </location>
</feature>
<comment type="subcellular location">
    <subcellularLocation>
        <location evidence="1">Cell inner membrane</location>
        <topology evidence="1">Multi-pass membrane protein</topology>
    </subcellularLocation>
</comment>
<evidence type="ECO:0000256" key="7">
    <source>
        <dbReference type="SAM" id="Phobius"/>
    </source>
</evidence>
<dbReference type="PANTHER" id="PTHR33362">
    <property type="entry name" value="SIALIC ACID TRAP TRANSPORTER PERMEASE PROTEIN SIAT-RELATED"/>
    <property type="match status" value="1"/>
</dbReference>